<evidence type="ECO:0000256" key="4">
    <source>
        <dbReference type="ARBA" id="ARBA00022691"/>
    </source>
</evidence>
<keyword evidence="3 6" id="KW-0808">Transferase</keyword>
<dbReference type="Gene3D" id="2.30.130.60">
    <property type="match status" value="1"/>
</dbReference>
<dbReference type="PANTHER" id="PTHR22807">
    <property type="entry name" value="NOP2 YEAST -RELATED NOL1/NOP2/FMU SUN DOMAIN-CONTAINING"/>
    <property type="match status" value="1"/>
</dbReference>
<dbReference type="Gene3D" id="3.40.50.150">
    <property type="entry name" value="Vaccinia Virus protein VP39"/>
    <property type="match status" value="1"/>
</dbReference>
<evidence type="ECO:0000313" key="8">
    <source>
        <dbReference type="EMBL" id="RKD90751.1"/>
    </source>
</evidence>
<sequence>MTFSSSNWPADFVQRIRTQFPETADSFIEALDFNARVSIRLNTQKFRIEPNLPKVPWANQAYFLPERPVFALDPLWHAGAYYVQEASSMFLERAFRQIVIEGPKIVLDLCAAPGGKSTHLNSLIHDEDLLVTNEVIRSRVPILAENLSKWGQSNYVVSNSDAKQFGELGALFDVLMIDAPCSGEGLFRRDPEAAKEWNLENANLCSVRQRRILAESWPCLKEGGYLIYSTCTFNPAENEENLSWLKSQGGFESIRIPLQPDWNINEIENDGIFGYRFLPHRVKGEGFFLSILKKTEQTAPVRFPKKFKTRLQKAAALPDGWLQNPREKIFFQHNDQLKFIPAQWELEILHLFEKLNLVKGGTHFATLKGKDILPEHDLAMLNERMNEAFERIDLTQEDALSYLAKDNFALELTSKNWQLASYKGIPLGFVKNLGNRFNNYYPKEWRLRMQDRSNKKLWYGE</sequence>
<dbReference type="InterPro" id="IPR001678">
    <property type="entry name" value="MeTrfase_RsmB-F_NOP2_dom"/>
</dbReference>
<keyword evidence="9" id="KW-1185">Reference proteome</keyword>
<dbReference type="GO" id="GO:0003723">
    <property type="term" value="F:RNA binding"/>
    <property type="evidence" value="ECO:0007669"/>
    <property type="project" value="UniProtKB-UniRule"/>
</dbReference>
<evidence type="ECO:0000256" key="3">
    <source>
        <dbReference type="ARBA" id="ARBA00022679"/>
    </source>
</evidence>
<dbReference type="GO" id="GO:0008173">
    <property type="term" value="F:RNA methyltransferase activity"/>
    <property type="evidence" value="ECO:0007669"/>
    <property type="project" value="InterPro"/>
</dbReference>
<proteinExistence type="inferred from homology"/>
<evidence type="ECO:0000259" key="7">
    <source>
        <dbReference type="PROSITE" id="PS51686"/>
    </source>
</evidence>
<dbReference type="PRINTS" id="PR02008">
    <property type="entry name" value="RCMTFAMILY"/>
</dbReference>
<feature type="binding site" evidence="6">
    <location>
        <position position="178"/>
    </location>
    <ligand>
        <name>S-adenosyl-L-methionine</name>
        <dbReference type="ChEBI" id="CHEBI:59789"/>
    </ligand>
</feature>
<dbReference type="Gene3D" id="3.30.70.1170">
    <property type="entry name" value="Sun protein, domain 3"/>
    <property type="match status" value="1"/>
</dbReference>
<dbReference type="EMBL" id="RAPN01000001">
    <property type="protein sequence ID" value="RKD90751.1"/>
    <property type="molecule type" value="Genomic_DNA"/>
</dbReference>
<dbReference type="InterPro" id="IPR027391">
    <property type="entry name" value="Nol1_Nop2_Fmu_2"/>
</dbReference>
<feature type="domain" description="SAM-dependent MTase RsmB/NOP-type" evidence="7">
    <location>
        <begin position="2"/>
        <end position="295"/>
    </location>
</feature>
<dbReference type="PROSITE" id="PS51686">
    <property type="entry name" value="SAM_MT_RSMB_NOP"/>
    <property type="match status" value="1"/>
</dbReference>
<evidence type="ECO:0000256" key="5">
    <source>
        <dbReference type="ARBA" id="ARBA00022884"/>
    </source>
</evidence>
<comment type="caution">
    <text evidence="8">The sequence shown here is derived from an EMBL/GenBank/DDBJ whole genome shotgun (WGS) entry which is preliminary data.</text>
</comment>
<dbReference type="InterPro" id="IPR049560">
    <property type="entry name" value="MeTrfase_RsmB-F_NOP2_cat"/>
</dbReference>
<evidence type="ECO:0000313" key="9">
    <source>
        <dbReference type="Proteomes" id="UP000283387"/>
    </source>
</evidence>
<dbReference type="Pfam" id="PF13636">
    <property type="entry name" value="Methyltranf_PUA"/>
    <property type="match status" value="1"/>
</dbReference>
<dbReference type="InterPro" id="IPR023267">
    <property type="entry name" value="RCMT"/>
</dbReference>
<dbReference type="OrthoDB" id="9810297at2"/>
<feature type="binding site" evidence="6">
    <location>
        <begin position="110"/>
        <end position="116"/>
    </location>
    <ligand>
        <name>S-adenosyl-L-methionine</name>
        <dbReference type="ChEBI" id="CHEBI:59789"/>
    </ligand>
</feature>
<feature type="binding site" evidence="6">
    <location>
        <position position="134"/>
    </location>
    <ligand>
        <name>S-adenosyl-L-methionine</name>
        <dbReference type="ChEBI" id="CHEBI:59789"/>
    </ligand>
</feature>
<keyword evidence="2 6" id="KW-0489">Methyltransferase</keyword>
<evidence type="ECO:0000256" key="2">
    <source>
        <dbReference type="ARBA" id="ARBA00022603"/>
    </source>
</evidence>
<gene>
    <name evidence="8" type="ORF">BC643_1094</name>
</gene>
<accession>A0A419W5K7</accession>
<dbReference type="AlphaFoldDB" id="A0A419W5K7"/>
<dbReference type="Pfam" id="PF17125">
    <property type="entry name" value="Methyltr_RsmF_N"/>
    <property type="match status" value="1"/>
</dbReference>
<protein>
    <submittedName>
        <fullName evidence="8">16S rRNA C967 or C1407 C5-methylase (RsmB/RsmF family)</fullName>
    </submittedName>
</protein>
<dbReference type="Pfam" id="PF01189">
    <property type="entry name" value="Methyltr_RsmB-F"/>
    <property type="match status" value="1"/>
</dbReference>
<keyword evidence="5 6" id="KW-0694">RNA-binding</keyword>
<dbReference type="SUPFAM" id="SSF53335">
    <property type="entry name" value="S-adenosyl-L-methionine-dependent methyltransferases"/>
    <property type="match status" value="1"/>
</dbReference>
<dbReference type="RefSeq" id="WP_120272127.1">
    <property type="nucleotide sequence ID" value="NZ_RAPN01000001.1"/>
</dbReference>
<dbReference type="Proteomes" id="UP000283387">
    <property type="component" value="Unassembled WGS sequence"/>
</dbReference>
<reference evidence="8 9" key="1">
    <citation type="submission" date="2018-09" db="EMBL/GenBank/DDBJ databases">
        <title>Genomic Encyclopedia of Archaeal and Bacterial Type Strains, Phase II (KMG-II): from individual species to whole genera.</title>
        <authorList>
            <person name="Goeker M."/>
        </authorList>
    </citation>
    <scope>NUCLEOTIDE SEQUENCE [LARGE SCALE GENOMIC DNA]</scope>
    <source>
        <strain evidence="8 9">DSM 27148</strain>
    </source>
</reference>
<dbReference type="InterPro" id="IPR029063">
    <property type="entry name" value="SAM-dependent_MTases_sf"/>
</dbReference>
<name>A0A419W5K7_9BACT</name>
<dbReference type="InterPro" id="IPR031341">
    <property type="entry name" value="Methyltr_RsmF_N"/>
</dbReference>
<keyword evidence="4 6" id="KW-0949">S-adenosyl-L-methionine</keyword>
<organism evidence="8 9">
    <name type="scientific">Mangrovibacterium diazotrophicum</name>
    <dbReference type="NCBI Taxonomy" id="1261403"/>
    <lineage>
        <taxon>Bacteria</taxon>
        <taxon>Pseudomonadati</taxon>
        <taxon>Bacteroidota</taxon>
        <taxon>Bacteroidia</taxon>
        <taxon>Marinilabiliales</taxon>
        <taxon>Prolixibacteraceae</taxon>
        <taxon>Mangrovibacterium</taxon>
    </lineage>
</organism>
<keyword evidence="1" id="KW-0963">Cytoplasm</keyword>
<feature type="binding site" evidence="6">
    <location>
        <position position="161"/>
    </location>
    <ligand>
        <name>S-adenosyl-L-methionine</name>
        <dbReference type="ChEBI" id="CHEBI:59789"/>
    </ligand>
</feature>
<evidence type="ECO:0000256" key="1">
    <source>
        <dbReference type="ARBA" id="ARBA00022490"/>
    </source>
</evidence>
<feature type="active site" description="Nucleophile" evidence="6">
    <location>
        <position position="231"/>
    </location>
</feature>
<dbReference type="PANTHER" id="PTHR22807:SF30">
    <property type="entry name" value="28S RRNA (CYTOSINE(4447)-C(5))-METHYLTRANSFERASE-RELATED"/>
    <property type="match status" value="1"/>
</dbReference>
<dbReference type="GO" id="GO:0001510">
    <property type="term" value="P:RNA methylation"/>
    <property type="evidence" value="ECO:0007669"/>
    <property type="project" value="InterPro"/>
</dbReference>
<evidence type="ECO:0000256" key="6">
    <source>
        <dbReference type="PROSITE-ProRule" id="PRU01023"/>
    </source>
</evidence>
<comment type="similarity">
    <text evidence="6">Belongs to the class I-like SAM-binding methyltransferase superfamily. RsmB/NOP family.</text>
</comment>